<protein>
    <recommendedName>
        <fullName evidence="2">PaRep2b domain-containing protein</fullName>
    </recommendedName>
</protein>
<evidence type="ECO:0000313" key="4">
    <source>
        <dbReference type="Proteomes" id="UP000257123"/>
    </source>
</evidence>
<name>A0A371R0S9_9CREN</name>
<dbReference type="EMBL" id="NMUE01000009">
    <property type="protein sequence ID" value="RFA96902.1"/>
    <property type="molecule type" value="Genomic_DNA"/>
</dbReference>
<reference evidence="3 4" key="1">
    <citation type="submission" date="2017-07" db="EMBL/GenBank/DDBJ databases">
        <title>Draft genome sequence of aerobic hyperthermophilic archaea, Pyrobaculum aerophilum YKB31 and YKB32.</title>
        <authorList>
            <person name="Mochizuki T."/>
            <person name="Berliner A.J."/>
            <person name="Yoshida-Takashima Y."/>
            <person name="Takaki Y."/>
            <person name="Nunoura T."/>
            <person name="Takai K."/>
        </authorList>
    </citation>
    <scope>NUCLEOTIDE SEQUENCE [LARGE SCALE GENOMIC DNA]</scope>
    <source>
        <strain evidence="3 4">YKB31</strain>
    </source>
</reference>
<feature type="region of interest" description="Disordered" evidence="1">
    <location>
        <begin position="511"/>
        <end position="531"/>
    </location>
</feature>
<organism evidence="3 4">
    <name type="scientific">Pyrobaculum aerophilum</name>
    <dbReference type="NCBI Taxonomy" id="13773"/>
    <lineage>
        <taxon>Archaea</taxon>
        <taxon>Thermoproteota</taxon>
        <taxon>Thermoprotei</taxon>
        <taxon>Thermoproteales</taxon>
        <taxon>Thermoproteaceae</taxon>
        <taxon>Pyrobaculum</taxon>
    </lineage>
</organism>
<feature type="domain" description="PaRep2b" evidence="2">
    <location>
        <begin position="2"/>
        <end position="515"/>
    </location>
</feature>
<dbReference type="InterPro" id="IPR011689">
    <property type="entry name" value="PaRep2b"/>
</dbReference>
<evidence type="ECO:0000259" key="2">
    <source>
        <dbReference type="Pfam" id="PF07775"/>
    </source>
</evidence>
<feature type="compositionally biased region" description="Polar residues" evidence="1">
    <location>
        <begin position="519"/>
        <end position="531"/>
    </location>
</feature>
<proteinExistence type="predicted"/>
<evidence type="ECO:0000313" key="3">
    <source>
        <dbReference type="EMBL" id="RFA96902.1"/>
    </source>
</evidence>
<sequence length="531" mass="59997">MLKALVPELPTLHKLRDALAEFADAFKVVMREVVKRKFGIDWAYDVRNEGFFKKLNEITTMADDYVYRNVTVERGPLDTSGQRPKAVIRFKLGGEEVAYINMYWTGRYLQATFAGSRERAERLASVIRAIGGEAEVKQEGAKWVVQLYTNGITAIRHDGWLSAVRGFVDELYGRRLIDKDRYKQLVRDIKAGPNTVKFAGVKLSVDYNDTRNAIEVEYQPTSDASKNAAVDALKAKGLKEGVHFTVTTGGAGSYEIYIVKKAYAEAVKALAHSGLKESEHYTLRDKKHTIRVKKEHKDAVVNALKTAGLEEGKDFTVKWGGHYIIRLTYDGLCEIQRMALGGDAEAERFIRELEDVLRRRYGQNAVNKLIEVLTPAREEGAVVPLEARDERGNVVARVVDLRYEFVKNNQPVGQCAGEDCRLRIIVEYDAGGERRQLKMEWYWGRVQEKKGDATVTYYYAIARQTVKDDVEAAVLKALTGKAKRGRVYLLADQLEALRRFKALKDAVDQWRAGKPQGQRDAQNAPHTSLNL</sequence>
<accession>A0A371R0S9</accession>
<evidence type="ECO:0000256" key="1">
    <source>
        <dbReference type="SAM" id="MobiDB-lite"/>
    </source>
</evidence>
<dbReference type="Proteomes" id="UP000257123">
    <property type="component" value="Unassembled WGS sequence"/>
</dbReference>
<dbReference type="AlphaFoldDB" id="A0A371R0S9"/>
<dbReference type="Pfam" id="PF07775">
    <property type="entry name" value="PaRep2b"/>
    <property type="match status" value="1"/>
</dbReference>
<gene>
    <name evidence="3" type="ORF">CGL51_04305</name>
</gene>
<dbReference type="RefSeq" id="WP_116420810.1">
    <property type="nucleotide sequence ID" value="NZ_NMUE01000009.1"/>
</dbReference>
<comment type="caution">
    <text evidence="3">The sequence shown here is derived from an EMBL/GenBank/DDBJ whole genome shotgun (WGS) entry which is preliminary data.</text>
</comment>